<feature type="transmembrane region" description="Helical" evidence="1">
    <location>
        <begin position="54"/>
        <end position="73"/>
    </location>
</feature>
<comment type="caution">
    <text evidence="3">The sequence shown here is derived from an EMBL/GenBank/DDBJ whole genome shotgun (WGS) entry which is preliminary data.</text>
</comment>
<dbReference type="InterPro" id="IPR003675">
    <property type="entry name" value="Rce1/LyrA-like_dom"/>
</dbReference>
<accession>A0A928VUE5</accession>
<feature type="transmembrane region" description="Helical" evidence="1">
    <location>
        <begin position="149"/>
        <end position="165"/>
    </location>
</feature>
<keyword evidence="1" id="KW-0812">Transmembrane</keyword>
<feature type="transmembrane region" description="Helical" evidence="1">
    <location>
        <begin position="171"/>
        <end position="188"/>
    </location>
</feature>
<dbReference type="PANTHER" id="PTHR43592">
    <property type="entry name" value="CAAX AMINO TERMINAL PROTEASE"/>
    <property type="match status" value="1"/>
</dbReference>
<sequence length="198" mass="21990">MTSNPTEPPDFPEMSRGQILIVMAVTALVLMVVTRIWMYFGAVSLFPCQVTPTAILWGIGFAIAISGASALIYELWPQYRESADYYVQMVVKPLALPDIIWLGLLPGLSEELLFRGVMLPVFGRNWEGILISSICFGVLHLSGLKQWPYIIWATVIGGVLGWSAVWSGNLLVPIVAHTLTNIISALIWKYRHQKTISS</sequence>
<keyword evidence="4" id="KW-1185">Reference proteome</keyword>
<evidence type="ECO:0000259" key="2">
    <source>
        <dbReference type="Pfam" id="PF02517"/>
    </source>
</evidence>
<name>A0A928VUE5_9CYAN</name>
<dbReference type="GO" id="GO:0004175">
    <property type="term" value="F:endopeptidase activity"/>
    <property type="evidence" value="ECO:0007669"/>
    <property type="project" value="UniProtKB-ARBA"/>
</dbReference>
<dbReference type="Pfam" id="PF02517">
    <property type="entry name" value="Rce1-like"/>
    <property type="match status" value="1"/>
</dbReference>
<feature type="transmembrane region" description="Helical" evidence="1">
    <location>
        <begin position="125"/>
        <end position="142"/>
    </location>
</feature>
<feature type="domain" description="CAAX prenyl protease 2/Lysostaphin resistance protein A-like" evidence="2">
    <location>
        <begin position="95"/>
        <end position="183"/>
    </location>
</feature>
<keyword evidence="1" id="KW-1133">Transmembrane helix</keyword>
<keyword evidence="3" id="KW-0378">Hydrolase</keyword>
<dbReference type="RefSeq" id="WP_264327586.1">
    <property type="nucleotide sequence ID" value="NZ_JADEXQ010000124.1"/>
</dbReference>
<keyword evidence="1" id="KW-0472">Membrane</keyword>
<gene>
    <name evidence="3" type="ORF">IQ266_23825</name>
</gene>
<keyword evidence="3" id="KW-0645">Protease</keyword>
<organism evidence="3 4">
    <name type="scientific">Romeriopsis navalis LEGE 11480</name>
    <dbReference type="NCBI Taxonomy" id="2777977"/>
    <lineage>
        <taxon>Bacteria</taxon>
        <taxon>Bacillati</taxon>
        <taxon>Cyanobacteriota</taxon>
        <taxon>Cyanophyceae</taxon>
        <taxon>Leptolyngbyales</taxon>
        <taxon>Leptolyngbyaceae</taxon>
        <taxon>Romeriopsis</taxon>
        <taxon>Romeriopsis navalis</taxon>
    </lineage>
</organism>
<dbReference type="GO" id="GO:0008237">
    <property type="term" value="F:metallopeptidase activity"/>
    <property type="evidence" value="ECO:0007669"/>
    <property type="project" value="UniProtKB-KW"/>
</dbReference>
<dbReference type="GO" id="GO:0080120">
    <property type="term" value="P:CAAX-box protein maturation"/>
    <property type="evidence" value="ECO:0007669"/>
    <property type="project" value="UniProtKB-ARBA"/>
</dbReference>
<feature type="transmembrane region" description="Helical" evidence="1">
    <location>
        <begin position="20"/>
        <end position="42"/>
    </location>
</feature>
<keyword evidence="3" id="KW-0482">Metalloprotease</keyword>
<protein>
    <submittedName>
        <fullName evidence="3">CPBP family intramembrane metalloprotease</fullName>
    </submittedName>
</protein>
<dbReference type="PANTHER" id="PTHR43592:SF7">
    <property type="entry name" value="CAAX AMINO TERMINAL PROTEASE FAMILY PROTEIN"/>
    <property type="match status" value="1"/>
</dbReference>
<dbReference type="EMBL" id="JADEXQ010000124">
    <property type="protein sequence ID" value="MBE9032770.1"/>
    <property type="molecule type" value="Genomic_DNA"/>
</dbReference>
<evidence type="ECO:0000313" key="3">
    <source>
        <dbReference type="EMBL" id="MBE9032770.1"/>
    </source>
</evidence>
<proteinExistence type="predicted"/>
<evidence type="ECO:0000313" key="4">
    <source>
        <dbReference type="Proteomes" id="UP000625316"/>
    </source>
</evidence>
<evidence type="ECO:0000256" key="1">
    <source>
        <dbReference type="SAM" id="Phobius"/>
    </source>
</evidence>
<dbReference type="AlphaFoldDB" id="A0A928VUE5"/>
<reference evidence="3" key="1">
    <citation type="submission" date="2020-10" db="EMBL/GenBank/DDBJ databases">
        <authorList>
            <person name="Castelo-Branco R."/>
            <person name="Eusebio N."/>
            <person name="Adriana R."/>
            <person name="Vieira A."/>
            <person name="Brugerolle De Fraissinette N."/>
            <person name="Rezende De Castro R."/>
            <person name="Schneider M.P."/>
            <person name="Vasconcelos V."/>
            <person name="Leao P.N."/>
        </authorList>
    </citation>
    <scope>NUCLEOTIDE SEQUENCE</scope>
    <source>
        <strain evidence="3">LEGE 11480</strain>
    </source>
</reference>
<dbReference type="Proteomes" id="UP000625316">
    <property type="component" value="Unassembled WGS sequence"/>
</dbReference>